<dbReference type="SUPFAM" id="SSF48452">
    <property type="entry name" value="TPR-like"/>
    <property type="match status" value="1"/>
</dbReference>
<dbReference type="GO" id="GO:0005737">
    <property type="term" value="C:cytoplasm"/>
    <property type="evidence" value="ECO:0007669"/>
    <property type="project" value="TreeGrafter"/>
</dbReference>
<dbReference type="RefSeq" id="WP_189402485.1">
    <property type="nucleotide sequence ID" value="NZ_BMXA01000006.1"/>
</dbReference>
<dbReference type="Pfam" id="PF00196">
    <property type="entry name" value="GerE"/>
    <property type="match status" value="1"/>
</dbReference>
<comment type="caution">
    <text evidence="4">The sequence shown here is derived from an EMBL/GenBank/DDBJ whole genome shotgun (WGS) entry which is preliminary data.</text>
</comment>
<dbReference type="SUPFAM" id="SSF46894">
    <property type="entry name" value="C-terminal effector domain of the bipartite response regulators"/>
    <property type="match status" value="1"/>
</dbReference>
<dbReference type="Gene3D" id="1.10.10.10">
    <property type="entry name" value="Winged helix-like DNA-binding domain superfamily/Winged helix DNA-binding domain"/>
    <property type="match status" value="1"/>
</dbReference>
<dbReference type="Pfam" id="PF13191">
    <property type="entry name" value="AAA_16"/>
    <property type="match status" value="1"/>
</dbReference>
<dbReference type="GO" id="GO:0006355">
    <property type="term" value="P:regulation of DNA-templated transcription"/>
    <property type="evidence" value="ECO:0007669"/>
    <property type="project" value="InterPro"/>
</dbReference>
<reference evidence="4" key="2">
    <citation type="submission" date="2020-09" db="EMBL/GenBank/DDBJ databases">
        <authorList>
            <person name="Sun Q."/>
            <person name="Kim S."/>
        </authorList>
    </citation>
    <scope>NUCLEOTIDE SEQUENCE</scope>
    <source>
        <strain evidence="4">KCTC 12711</strain>
    </source>
</reference>
<dbReference type="GO" id="GO:0004016">
    <property type="term" value="F:adenylate cyclase activity"/>
    <property type="evidence" value="ECO:0007669"/>
    <property type="project" value="TreeGrafter"/>
</dbReference>
<reference evidence="4" key="1">
    <citation type="journal article" date="2014" name="Int. J. Syst. Evol. Microbiol.">
        <title>Complete genome sequence of Corynebacterium casei LMG S-19264T (=DSM 44701T), isolated from a smear-ripened cheese.</title>
        <authorList>
            <consortium name="US DOE Joint Genome Institute (JGI-PGF)"/>
            <person name="Walter F."/>
            <person name="Albersmeier A."/>
            <person name="Kalinowski J."/>
            <person name="Ruckert C."/>
        </authorList>
    </citation>
    <scope>NUCLEOTIDE SEQUENCE</scope>
    <source>
        <strain evidence="4">KCTC 12711</strain>
    </source>
</reference>
<accession>A0A918VS65</accession>
<dbReference type="AlphaFoldDB" id="A0A918VS65"/>
<protein>
    <submittedName>
        <fullName evidence="4">LuxR family transcriptional regulator</fullName>
    </submittedName>
</protein>
<keyword evidence="1" id="KW-0547">Nucleotide-binding</keyword>
<evidence type="ECO:0000259" key="3">
    <source>
        <dbReference type="PROSITE" id="PS50043"/>
    </source>
</evidence>
<evidence type="ECO:0000313" key="4">
    <source>
        <dbReference type="EMBL" id="GHA17967.1"/>
    </source>
</evidence>
<keyword evidence="5" id="KW-1185">Reference proteome</keyword>
<evidence type="ECO:0000256" key="1">
    <source>
        <dbReference type="ARBA" id="ARBA00022741"/>
    </source>
</evidence>
<evidence type="ECO:0000256" key="2">
    <source>
        <dbReference type="ARBA" id="ARBA00022840"/>
    </source>
</evidence>
<dbReference type="SUPFAM" id="SSF52540">
    <property type="entry name" value="P-loop containing nucleoside triphosphate hydrolases"/>
    <property type="match status" value="1"/>
</dbReference>
<sequence>MFIGRKTELSALMSIAQTLSDHRGAAVVLHGESGIGKTSLIQAFSRQMHGHANLIYCRCLDSIFSDELTPILSFARQRSRTIAKLIDDNTDVTRLFPALLQFFITRRRSTILIIEDAQWANGTMLSFLDYFGRRLVFSRCMLLVSYRSSSLAASDRLRQTLDAIPRNFSHDVELHPFTERELSHLAPACMDLKTLFNASSGNPLYIAQATQLNDPELSPNADIEDIIRLRIDRLNEQERHLLETLSIIPYPMTHSLVRALDKDQTAFTKLVDTAQGFLINDPTDRIIFQHELVRKIALAQVPDLRRVELHRNILQAHSATGETPNLVWKLMHTHGANHTKDVIHCAQELANQSSQLSAHSEAAAYLSVGLEYAYATDNETAAVLYESWAAESSFANQINEKVFDFRQHAINLWKALGRQDKVGENLYALSRAHWLSGNPARARLIADQAIEVLQGTDRADQVAKALSLKSQLSLLQSEYKDAIELGNTALALEARSRNHEVRAHALNNVGASLILSGDRSGQALLQQSLDLSLAHDLHEHIARGYVNFACVSILIKDYPTAERYISEGIAYGNRYENESKLGYLSGLLAQVRLEQGKLLDAKRVATGLLRSDEKAMVVLMPAENVLARVFALTAHESAEQKLKQVLAKALSIGEPQYIIAARFNLLEFAWLSDNSNLAAEQFEHLMELGPSKLENWRLGELDAWRARLGIGTTITHQTHVPAPYQLELSGDYRAAANAWKAHNTPLNQAICLMQDTSSSMNQSLVQAYQIVEACSATGLGNKLKAELKRRSLHGLLPKSKRGKSTDAEQHPLGLTRKEQQVLHQILEGRSNAEISANFSRSIRTIEAHVSSILSKFNAHNRLEVIIRTQNEPWLNPA</sequence>
<keyword evidence="2" id="KW-0067">ATP-binding</keyword>
<dbReference type="InterPro" id="IPR000792">
    <property type="entry name" value="Tscrpt_reg_LuxR_C"/>
</dbReference>
<dbReference type="CDD" id="cd06170">
    <property type="entry name" value="LuxR_C_like"/>
    <property type="match status" value="1"/>
</dbReference>
<dbReference type="InterPro" id="IPR036388">
    <property type="entry name" value="WH-like_DNA-bd_sf"/>
</dbReference>
<dbReference type="InterPro" id="IPR041664">
    <property type="entry name" value="AAA_16"/>
</dbReference>
<organism evidence="4 5">
    <name type="scientific">Arenicella chitinivorans</name>
    <dbReference type="NCBI Taxonomy" id="1329800"/>
    <lineage>
        <taxon>Bacteria</taxon>
        <taxon>Pseudomonadati</taxon>
        <taxon>Pseudomonadota</taxon>
        <taxon>Gammaproteobacteria</taxon>
        <taxon>Arenicellales</taxon>
        <taxon>Arenicellaceae</taxon>
        <taxon>Arenicella</taxon>
    </lineage>
</organism>
<dbReference type="Proteomes" id="UP000614811">
    <property type="component" value="Unassembled WGS sequence"/>
</dbReference>
<feature type="domain" description="HTH luxR-type" evidence="3">
    <location>
        <begin position="807"/>
        <end position="872"/>
    </location>
</feature>
<dbReference type="GO" id="GO:0005524">
    <property type="term" value="F:ATP binding"/>
    <property type="evidence" value="ECO:0007669"/>
    <property type="project" value="UniProtKB-KW"/>
</dbReference>
<dbReference type="Gene3D" id="3.40.50.300">
    <property type="entry name" value="P-loop containing nucleotide triphosphate hydrolases"/>
    <property type="match status" value="1"/>
</dbReference>
<dbReference type="EMBL" id="BMXA01000006">
    <property type="protein sequence ID" value="GHA17967.1"/>
    <property type="molecule type" value="Genomic_DNA"/>
</dbReference>
<dbReference type="InterPro" id="IPR011990">
    <property type="entry name" value="TPR-like_helical_dom_sf"/>
</dbReference>
<dbReference type="GO" id="GO:0003677">
    <property type="term" value="F:DNA binding"/>
    <property type="evidence" value="ECO:0007669"/>
    <property type="project" value="InterPro"/>
</dbReference>
<dbReference type="PANTHER" id="PTHR16305:SF35">
    <property type="entry name" value="TRANSCRIPTIONAL ACTIVATOR DOMAIN"/>
    <property type="match status" value="1"/>
</dbReference>
<gene>
    <name evidence="4" type="ORF">GCM10008090_29620</name>
</gene>
<dbReference type="PROSITE" id="PS50043">
    <property type="entry name" value="HTH_LUXR_2"/>
    <property type="match status" value="1"/>
</dbReference>
<dbReference type="InterPro" id="IPR016032">
    <property type="entry name" value="Sig_transdc_resp-reg_C-effctor"/>
</dbReference>
<proteinExistence type="predicted"/>
<dbReference type="SMART" id="SM00421">
    <property type="entry name" value="HTH_LUXR"/>
    <property type="match status" value="1"/>
</dbReference>
<dbReference type="PROSITE" id="PS00622">
    <property type="entry name" value="HTH_LUXR_1"/>
    <property type="match status" value="1"/>
</dbReference>
<evidence type="ECO:0000313" key="5">
    <source>
        <dbReference type="Proteomes" id="UP000614811"/>
    </source>
</evidence>
<dbReference type="PANTHER" id="PTHR16305">
    <property type="entry name" value="TESTICULAR SOLUBLE ADENYLYL CYCLASE"/>
    <property type="match status" value="1"/>
</dbReference>
<dbReference type="PRINTS" id="PR00038">
    <property type="entry name" value="HTHLUXR"/>
</dbReference>
<name>A0A918VS65_9GAMM</name>
<dbReference type="Gene3D" id="1.25.40.10">
    <property type="entry name" value="Tetratricopeptide repeat domain"/>
    <property type="match status" value="1"/>
</dbReference>
<dbReference type="InterPro" id="IPR027417">
    <property type="entry name" value="P-loop_NTPase"/>
</dbReference>